<dbReference type="EMBL" id="AMXE01000019">
    <property type="protein sequence ID" value="ENO89169.1"/>
    <property type="molecule type" value="Genomic_DNA"/>
</dbReference>
<sequence length="143" mass="15561">MPSHPPILTAGLRHSEQFTVEPRHTVPEVDVSWPGFQDMPPVLATAMMVAFIEQTCIMGLRPFLSSGQHTVGIHVDVGHVAATPVGMKVTAEVELIEIEGKALLFKVACRDEGGLIGEGTHRRAIIDVARFMQRLRDKSAKAA</sequence>
<feature type="active site" evidence="1">
    <location>
        <position position="53"/>
    </location>
</feature>
<evidence type="ECO:0000259" key="3">
    <source>
        <dbReference type="Pfam" id="PF22636"/>
    </source>
</evidence>
<dbReference type="InterPro" id="IPR029069">
    <property type="entry name" value="HotDog_dom_sf"/>
</dbReference>
<protein>
    <recommendedName>
        <fullName evidence="3">Fluoroacetyl-CoA-specific thioesterase-like domain-containing protein</fullName>
    </recommendedName>
</protein>
<dbReference type="OrthoDB" id="6902891at2"/>
<feature type="binding site" evidence="2">
    <location>
        <position position="72"/>
    </location>
    <ligand>
        <name>substrate</name>
    </ligand>
</feature>
<dbReference type="eggNOG" id="COG5496">
    <property type="taxonomic scope" value="Bacteria"/>
</dbReference>
<dbReference type="SUPFAM" id="SSF54637">
    <property type="entry name" value="Thioesterase/thiol ester dehydrase-isomerase"/>
    <property type="match status" value="1"/>
</dbReference>
<name>N6ZAE8_THAL4</name>
<dbReference type="PANTHER" id="PTHR36934:SF1">
    <property type="entry name" value="THIOESTERASE DOMAIN-CONTAINING PROTEIN"/>
    <property type="match status" value="1"/>
</dbReference>
<reference evidence="4 5" key="1">
    <citation type="submission" date="2012-09" db="EMBL/GenBank/DDBJ databases">
        <title>Draft Genome Sequences of 6 Strains from Genus Thauera.</title>
        <authorList>
            <person name="Liu B."/>
            <person name="Shapleigh J.P."/>
            <person name="Frostegard A.H."/>
        </authorList>
    </citation>
    <scope>NUCLEOTIDE SEQUENCE [LARGE SCALE GENOMIC DNA]</scope>
    <source>
        <strain evidence="5">47Lol / DSM 12138</strain>
    </source>
</reference>
<evidence type="ECO:0000256" key="1">
    <source>
        <dbReference type="PIRSR" id="PIRSR014972-1"/>
    </source>
</evidence>
<feature type="active site" evidence="1">
    <location>
        <position position="45"/>
    </location>
</feature>
<comment type="caution">
    <text evidence="4">The sequence shown here is derived from an EMBL/GenBank/DDBJ whole genome shotgun (WGS) entry which is preliminary data.</text>
</comment>
<accession>N6ZAE8</accession>
<dbReference type="STRING" id="1123367.GCA_000621305_03287"/>
<dbReference type="RefSeq" id="WP_004336205.1">
    <property type="nucleotide sequence ID" value="NZ_AMXE01000019.1"/>
</dbReference>
<feature type="active site" evidence="1">
    <location>
        <position position="79"/>
    </location>
</feature>
<organism evidence="4 5">
    <name type="scientific">Thauera linaloolentis (strain DSM 12138 / JCM 21573 / CCUG 41526 / CIP 105981 / IAM 15112 / NBRC 102519 / 47Lol)</name>
    <dbReference type="NCBI Taxonomy" id="1123367"/>
    <lineage>
        <taxon>Bacteria</taxon>
        <taxon>Pseudomonadati</taxon>
        <taxon>Pseudomonadota</taxon>
        <taxon>Betaproteobacteria</taxon>
        <taxon>Rhodocyclales</taxon>
        <taxon>Zoogloeaceae</taxon>
        <taxon>Thauera</taxon>
    </lineage>
</organism>
<feature type="domain" description="Fluoroacetyl-CoA-specific thioesterase-like" evidence="3">
    <location>
        <begin position="37"/>
        <end position="128"/>
    </location>
</feature>
<feature type="binding site" evidence="2">
    <location>
        <position position="72"/>
    </location>
    <ligand>
        <name>CoA</name>
        <dbReference type="ChEBI" id="CHEBI:57287"/>
    </ligand>
</feature>
<evidence type="ECO:0000313" key="4">
    <source>
        <dbReference type="EMBL" id="ENO89169.1"/>
    </source>
</evidence>
<dbReference type="InterPro" id="IPR025540">
    <property type="entry name" value="FlK"/>
</dbReference>
<dbReference type="Gene3D" id="3.10.129.10">
    <property type="entry name" value="Hotdog Thioesterase"/>
    <property type="match status" value="1"/>
</dbReference>
<dbReference type="AlphaFoldDB" id="N6ZAE8"/>
<evidence type="ECO:0000313" key="5">
    <source>
        <dbReference type="Proteomes" id="UP000013232"/>
    </source>
</evidence>
<keyword evidence="5" id="KW-1185">Reference proteome</keyword>
<dbReference type="InterPro" id="IPR054485">
    <property type="entry name" value="FlK-like_dom"/>
</dbReference>
<dbReference type="PIRSF" id="PIRSF014972">
    <property type="entry name" value="FlK"/>
    <property type="match status" value="1"/>
</dbReference>
<dbReference type="PANTHER" id="PTHR36934">
    <property type="entry name" value="BLR0278 PROTEIN"/>
    <property type="match status" value="1"/>
</dbReference>
<gene>
    <name evidence="4" type="ORF">C666_07410</name>
</gene>
<proteinExistence type="predicted"/>
<dbReference type="Pfam" id="PF22636">
    <property type="entry name" value="FlK"/>
    <property type="match status" value="1"/>
</dbReference>
<evidence type="ECO:0000256" key="2">
    <source>
        <dbReference type="PIRSR" id="PIRSR014972-2"/>
    </source>
</evidence>
<feature type="binding site" evidence="2">
    <location>
        <position position="123"/>
    </location>
    <ligand>
        <name>substrate</name>
    </ligand>
</feature>
<dbReference type="Proteomes" id="UP000013232">
    <property type="component" value="Unassembled WGS sequence"/>
</dbReference>